<feature type="domain" description="DZIP3-like HEPN" evidence="1">
    <location>
        <begin position="36"/>
        <end position="176"/>
    </location>
</feature>
<dbReference type="InterPro" id="IPR041249">
    <property type="entry name" value="HEPN_DZIP3"/>
</dbReference>
<dbReference type="OrthoDB" id="6367890at2759"/>
<dbReference type="Pfam" id="PF18738">
    <property type="entry name" value="HEPN_DZIP3"/>
    <property type="match status" value="1"/>
</dbReference>
<accession>A0A8S3SKI3</accession>
<organism evidence="2 3">
    <name type="scientific">Mytilus edulis</name>
    <name type="common">Blue mussel</name>
    <dbReference type="NCBI Taxonomy" id="6550"/>
    <lineage>
        <taxon>Eukaryota</taxon>
        <taxon>Metazoa</taxon>
        <taxon>Spiralia</taxon>
        <taxon>Lophotrochozoa</taxon>
        <taxon>Mollusca</taxon>
        <taxon>Bivalvia</taxon>
        <taxon>Autobranchia</taxon>
        <taxon>Pteriomorphia</taxon>
        <taxon>Mytilida</taxon>
        <taxon>Mytiloidea</taxon>
        <taxon>Mytilidae</taxon>
        <taxon>Mytilinae</taxon>
        <taxon>Mytilus</taxon>
    </lineage>
</organism>
<sequence>MASLSQEEENYVRMSLLLKGFATRAARALFDREFHPSRLDSSLKKAHNKLMDLKKKHVINDSQWKLLFTRFPDVPDSKTFDVTLMIALLRNLTEMSPPLCGYDRLPSVIDTTPGADLARIKHYRNYMAHLNDEKVDSVDFNAHWNDITNAIARLGGPQMKQECDQLKSKLLDQTNHEIMMDIKRSYGEIKDLKESVESLKLSNTEIKESHADVTKELQKIKASQKDTVPWNIRGKQWGLFFF</sequence>
<dbReference type="AlphaFoldDB" id="A0A8S3SKI3"/>
<evidence type="ECO:0000313" key="2">
    <source>
        <dbReference type="EMBL" id="CAG2217417.1"/>
    </source>
</evidence>
<dbReference type="Proteomes" id="UP000683360">
    <property type="component" value="Unassembled WGS sequence"/>
</dbReference>
<keyword evidence="3" id="KW-1185">Reference proteome</keyword>
<name>A0A8S3SKI3_MYTED</name>
<evidence type="ECO:0000313" key="3">
    <source>
        <dbReference type="Proteomes" id="UP000683360"/>
    </source>
</evidence>
<proteinExistence type="predicted"/>
<reference evidence="2" key="1">
    <citation type="submission" date="2021-03" db="EMBL/GenBank/DDBJ databases">
        <authorList>
            <person name="Bekaert M."/>
        </authorList>
    </citation>
    <scope>NUCLEOTIDE SEQUENCE</scope>
</reference>
<evidence type="ECO:0000259" key="1">
    <source>
        <dbReference type="Pfam" id="PF18738"/>
    </source>
</evidence>
<gene>
    <name evidence="2" type="ORF">MEDL_31107</name>
</gene>
<comment type="caution">
    <text evidence="2">The sequence shown here is derived from an EMBL/GenBank/DDBJ whole genome shotgun (WGS) entry which is preliminary data.</text>
</comment>
<dbReference type="EMBL" id="CAJPWZ010001542">
    <property type="protein sequence ID" value="CAG2217417.1"/>
    <property type="molecule type" value="Genomic_DNA"/>
</dbReference>
<protein>
    <recommendedName>
        <fullName evidence="1">DZIP3-like HEPN domain-containing protein</fullName>
    </recommendedName>
</protein>